<evidence type="ECO:0000313" key="2">
    <source>
        <dbReference type="Proteomes" id="UP000798808"/>
    </source>
</evidence>
<gene>
    <name evidence="1" type="ORF">E1163_20180</name>
</gene>
<organism evidence="1 2">
    <name type="scientific">Fulvivirga kasyanovii</name>
    <dbReference type="NCBI Taxonomy" id="396812"/>
    <lineage>
        <taxon>Bacteria</taxon>
        <taxon>Pseudomonadati</taxon>
        <taxon>Bacteroidota</taxon>
        <taxon>Cytophagia</taxon>
        <taxon>Cytophagales</taxon>
        <taxon>Fulvivirgaceae</taxon>
        <taxon>Fulvivirga</taxon>
    </lineage>
</organism>
<dbReference type="EMBL" id="SMLW01000620">
    <property type="protein sequence ID" value="MTI27285.1"/>
    <property type="molecule type" value="Genomic_DNA"/>
</dbReference>
<reference evidence="1 2" key="1">
    <citation type="submission" date="2019-02" db="EMBL/GenBank/DDBJ databases">
        <authorList>
            <person name="Goldberg S.R."/>
            <person name="Haltli B.A."/>
            <person name="Correa H."/>
            <person name="Russell K.G."/>
        </authorList>
    </citation>
    <scope>NUCLEOTIDE SEQUENCE [LARGE SCALE GENOMIC DNA]</scope>
    <source>
        <strain evidence="1 2">JCM 16186</strain>
    </source>
</reference>
<dbReference type="Proteomes" id="UP000798808">
    <property type="component" value="Unassembled WGS sequence"/>
</dbReference>
<keyword evidence="2" id="KW-1185">Reference proteome</keyword>
<dbReference type="Gene3D" id="3.90.70.10">
    <property type="entry name" value="Cysteine proteinases"/>
    <property type="match status" value="1"/>
</dbReference>
<protein>
    <submittedName>
        <fullName evidence="1">Peptidase-C39 like family protein</fullName>
    </submittedName>
</protein>
<sequence length="247" mass="27938">MLLKTKEKVLDLNIKAQPDDVTCGPTCLHGVYQYYNDKVPLRQVIDEVKQLSSGGTIAVLLANHALKRGYNATIYTYNLSTFDPSWFKQKVDLTVKLKEQLKAKPDDEKLHVATAGYLQFLSNGGKLKFEELTPSLIKYFLTKKIPILTGLSSTYLYESPRETGEFITGTGEYVIRYDDINGVPTGHFVIINGFNQEKRLALIADPLDPNPISEKQYYKVSFQKLINSIMLGVMTYDANLLIIYPKK</sequence>
<evidence type="ECO:0000313" key="1">
    <source>
        <dbReference type="EMBL" id="MTI27285.1"/>
    </source>
</evidence>
<accession>A0ABW9RWA5</accession>
<dbReference type="RefSeq" id="WP_155174285.1">
    <property type="nucleotide sequence ID" value="NZ_BAAAFL010000010.1"/>
</dbReference>
<comment type="caution">
    <text evidence="1">The sequence shown here is derived from an EMBL/GenBank/DDBJ whole genome shotgun (WGS) entry which is preliminary data.</text>
</comment>
<name>A0ABW9RWA5_9BACT</name>
<proteinExistence type="predicted"/>